<dbReference type="SUPFAM" id="SSF57997">
    <property type="entry name" value="Tropomyosin"/>
    <property type="match status" value="1"/>
</dbReference>
<gene>
    <name evidence="2" type="ORF">LshimejAT787_1003430</name>
</gene>
<name>A0A9P3PTH4_LYOSH</name>
<proteinExistence type="predicted"/>
<evidence type="ECO:0000313" key="3">
    <source>
        <dbReference type="Proteomes" id="UP001063166"/>
    </source>
</evidence>
<evidence type="ECO:0000313" key="2">
    <source>
        <dbReference type="EMBL" id="GLB41743.1"/>
    </source>
</evidence>
<organism evidence="2 3">
    <name type="scientific">Lyophyllum shimeji</name>
    <name type="common">Hon-shimeji</name>
    <name type="synonym">Tricholoma shimeji</name>
    <dbReference type="NCBI Taxonomy" id="47721"/>
    <lineage>
        <taxon>Eukaryota</taxon>
        <taxon>Fungi</taxon>
        <taxon>Dikarya</taxon>
        <taxon>Basidiomycota</taxon>
        <taxon>Agaricomycotina</taxon>
        <taxon>Agaricomycetes</taxon>
        <taxon>Agaricomycetidae</taxon>
        <taxon>Agaricales</taxon>
        <taxon>Tricholomatineae</taxon>
        <taxon>Lyophyllaceae</taxon>
        <taxon>Lyophyllum</taxon>
    </lineage>
</organism>
<keyword evidence="3" id="KW-1185">Reference proteome</keyword>
<evidence type="ECO:0000256" key="1">
    <source>
        <dbReference type="SAM" id="Coils"/>
    </source>
</evidence>
<comment type="caution">
    <text evidence="2">The sequence shown here is derived from an EMBL/GenBank/DDBJ whole genome shotgun (WGS) entry which is preliminary data.</text>
</comment>
<dbReference type="AlphaFoldDB" id="A0A9P3PTH4"/>
<sequence>MEGLRQALDKLRTEVDKGISRRKEADSRSKILATQLQEKDDELHTLRQRLDLTRQFLTLATKWNETRRTLDEHAEKIALANAKAEQLSDTLRRVEHERDTFEALYLDMEAKAKALDAQLHDLLS</sequence>
<protein>
    <recommendedName>
        <fullName evidence="4">Tropomyosin</fullName>
    </recommendedName>
</protein>
<dbReference type="Proteomes" id="UP001063166">
    <property type="component" value="Unassembled WGS sequence"/>
</dbReference>
<dbReference type="EMBL" id="BRPK01000010">
    <property type="protein sequence ID" value="GLB41743.1"/>
    <property type="molecule type" value="Genomic_DNA"/>
</dbReference>
<keyword evidence="1" id="KW-0175">Coiled coil</keyword>
<reference evidence="2" key="1">
    <citation type="submission" date="2022-07" db="EMBL/GenBank/DDBJ databases">
        <title>The genome of Lyophyllum shimeji provides insight into the initial evolution of ectomycorrhizal fungal genome.</title>
        <authorList>
            <person name="Kobayashi Y."/>
            <person name="Shibata T."/>
            <person name="Hirakawa H."/>
            <person name="Shigenobu S."/>
            <person name="Nishiyama T."/>
            <person name="Yamada A."/>
            <person name="Hasebe M."/>
            <person name="Kawaguchi M."/>
        </authorList>
    </citation>
    <scope>NUCLEOTIDE SEQUENCE</scope>
    <source>
        <strain evidence="2">AT787</strain>
    </source>
</reference>
<evidence type="ECO:0008006" key="4">
    <source>
        <dbReference type="Google" id="ProtNLM"/>
    </source>
</evidence>
<dbReference type="OrthoDB" id="3042470at2759"/>
<accession>A0A9P3PTH4</accession>
<feature type="coiled-coil region" evidence="1">
    <location>
        <begin position="70"/>
        <end position="104"/>
    </location>
</feature>